<keyword evidence="4" id="KW-1185">Reference proteome</keyword>
<dbReference type="RefSeq" id="WP_069697471.1">
    <property type="nucleotide sequence ID" value="NZ_JAGGMA010000012.1"/>
</dbReference>
<sequence length="84" mass="9730">MEATTYSNFRQNLKDYMDQVNDDADSLIVTSKDDKNIVVMAQSDYDNLMENFYLMSSEANREKIDQAIKELDEGKYTSLSLEDI</sequence>
<dbReference type="AlphaFoldDB" id="A0A1E5L0F7"/>
<evidence type="ECO:0000256" key="2">
    <source>
        <dbReference type="RuleBase" id="RU362080"/>
    </source>
</evidence>
<reference evidence="3 4" key="1">
    <citation type="submission" date="2016-09" db="EMBL/GenBank/DDBJ databases">
        <authorList>
            <person name="Capua I."/>
            <person name="De Benedictis P."/>
            <person name="Joannis T."/>
            <person name="Lombin L.H."/>
            <person name="Cattoli G."/>
        </authorList>
    </citation>
    <scope>NUCLEOTIDE SEQUENCE [LARGE SCALE GENOMIC DNA]</scope>
    <source>
        <strain evidence="3 4">LMG 25899</strain>
    </source>
</reference>
<dbReference type="PANTHER" id="PTHR33713">
    <property type="entry name" value="ANTITOXIN YAFN-RELATED"/>
    <property type="match status" value="1"/>
</dbReference>
<comment type="function">
    <text evidence="2">Antitoxin component of a type II toxin-antitoxin (TA) system.</text>
</comment>
<dbReference type="PANTHER" id="PTHR33713:SF6">
    <property type="entry name" value="ANTITOXIN YEFM"/>
    <property type="match status" value="1"/>
</dbReference>
<dbReference type="Gene3D" id="3.40.1620.10">
    <property type="entry name" value="YefM-like domain"/>
    <property type="match status" value="1"/>
</dbReference>
<evidence type="ECO:0000313" key="4">
    <source>
        <dbReference type="Proteomes" id="UP000095256"/>
    </source>
</evidence>
<dbReference type="EMBL" id="MIEK01000005">
    <property type="protein sequence ID" value="OEH83598.1"/>
    <property type="molecule type" value="Genomic_DNA"/>
</dbReference>
<dbReference type="STRING" id="762845.BCR26_08965"/>
<proteinExistence type="inferred from homology"/>
<comment type="caution">
    <text evidence="3">The sequence shown here is derived from an EMBL/GenBank/DDBJ whole genome shotgun (WGS) entry which is preliminary data.</text>
</comment>
<evidence type="ECO:0000313" key="3">
    <source>
        <dbReference type="EMBL" id="OEH83598.1"/>
    </source>
</evidence>
<comment type="similarity">
    <text evidence="1 2">Belongs to the phD/YefM antitoxin family.</text>
</comment>
<dbReference type="InterPro" id="IPR006442">
    <property type="entry name" value="Antitoxin_Phd/YefM"/>
</dbReference>
<dbReference type="NCBIfam" id="TIGR01552">
    <property type="entry name" value="phd_fam"/>
    <property type="match status" value="1"/>
</dbReference>
<protein>
    <recommendedName>
        <fullName evidence="2">Antitoxin</fullName>
    </recommendedName>
</protein>
<evidence type="ECO:0000256" key="1">
    <source>
        <dbReference type="ARBA" id="ARBA00009981"/>
    </source>
</evidence>
<gene>
    <name evidence="3" type="ORF">BCR26_08965</name>
</gene>
<dbReference type="InterPro" id="IPR036165">
    <property type="entry name" value="YefM-like_sf"/>
</dbReference>
<accession>A0A1E5L0F7</accession>
<dbReference type="Proteomes" id="UP000095256">
    <property type="component" value="Unassembled WGS sequence"/>
</dbReference>
<dbReference type="Gene3D" id="6.10.250.330">
    <property type="match status" value="1"/>
</dbReference>
<organism evidence="3 4">
    <name type="scientific">Enterococcus rivorum</name>
    <dbReference type="NCBI Taxonomy" id="762845"/>
    <lineage>
        <taxon>Bacteria</taxon>
        <taxon>Bacillati</taxon>
        <taxon>Bacillota</taxon>
        <taxon>Bacilli</taxon>
        <taxon>Lactobacillales</taxon>
        <taxon>Enterococcaceae</taxon>
        <taxon>Enterococcus</taxon>
    </lineage>
</organism>
<dbReference type="InterPro" id="IPR051405">
    <property type="entry name" value="phD/YefM_antitoxin"/>
</dbReference>
<name>A0A1E5L0F7_9ENTE</name>
<dbReference type="OrthoDB" id="9802003at2"/>
<dbReference type="Pfam" id="PF02604">
    <property type="entry name" value="PhdYeFM_antitox"/>
    <property type="match status" value="1"/>
</dbReference>
<dbReference type="SUPFAM" id="SSF143120">
    <property type="entry name" value="YefM-like"/>
    <property type="match status" value="1"/>
</dbReference>